<organism evidence="3 4">
    <name type="scientific">Fragilariopsis cylindrus CCMP1102</name>
    <dbReference type="NCBI Taxonomy" id="635003"/>
    <lineage>
        <taxon>Eukaryota</taxon>
        <taxon>Sar</taxon>
        <taxon>Stramenopiles</taxon>
        <taxon>Ochrophyta</taxon>
        <taxon>Bacillariophyta</taxon>
        <taxon>Bacillariophyceae</taxon>
        <taxon>Bacillariophycidae</taxon>
        <taxon>Bacillariales</taxon>
        <taxon>Bacillariaceae</taxon>
        <taxon>Fragilariopsis</taxon>
    </lineage>
</organism>
<feature type="transmembrane region" description="Helical" evidence="2">
    <location>
        <begin position="786"/>
        <end position="803"/>
    </location>
</feature>
<feature type="transmembrane region" description="Helical" evidence="2">
    <location>
        <begin position="506"/>
        <end position="533"/>
    </location>
</feature>
<keyword evidence="4" id="KW-1185">Reference proteome</keyword>
<dbReference type="InParanoid" id="A0A1E7ETH6"/>
<dbReference type="EMBL" id="KV784377">
    <property type="protein sequence ID" value="OEU09135.1"/>
    <property type="molecule type" value="Genomic_DNA"/>
</dbReference>
<evidence type="ECO:0000313" key="4">
    <source>
        <dbReference type="Proteomes" id="UP000095751"/>
    </source>
</evidence>
<proteinExistence type="predicted"/>
<reference evidence="3 4" key="1">
    <citation type="submission" date="2016-09" db="EMBL/GenBank/DDBJ databases">
        <title>Extensive genetic diversity and differential bi-allelic expression allows diatom success in the polar Southern Ocean.</title>
        <authorList>
            <consortium name="DOE Joint Genome Institute"/>
            <person name="Mock T."/>
            <person name="Otillar R.P."/>
            <person name="Strauss J."/>
            <person name="Dupont C."/>
            <person name="Frickenhaus S."/>
            <person name="Maumus F."/>
            <person name="Mcmullan M."/>
            <person name="Sanges R."/>
            <person name="Schmutz J."/>
            <person name="Toseland A."/>
            <person name="Valas R."/>
            <person name="Veluchamy A."/>
            <person name="Ward B.J."/>
            <person name="Allen A."/>
            <person name="Barry K."/>
            <person name="Falciatore A."/>
            <person name="Ferrante M."/>
            <person name="Fortunato A.E."/>
            <person name="Gloeckner G."/>
            <person name="Gruber A."/>
            <person name="Hipkin R."/>
            <person name="Janech M."/>
            <person name="Kroth P."/>
            <person name="Leese F."/>
            <person name="Lindquist E."/>
            <person name="Lyon B.R."/>
            <person name="Martin J."/>
            <person name="Mayer C."/>
            <person name="Parker M."/>
            <person name="Quesneville H."/>
            <person name="Raymond J."/>
            <person name="Uhlig C."/>
            <person name="Valentin K.U."/>
            <person name="Worden A.Z."/>
            <person name="Armbrust E.V."/>
            <person name="Bowler C."/>
            <person name="Green B."/>
            <person name="Moulton V."/>
            <person name="Van Oosterhout C."/>
            <person name="Grigoriev I."/>
        </authorList>
    </citation>
    <scope>NUCLEOTIDE SEQUENCE [LARGE SCALE GENOMIC DNA]</scope>
    <source>
        <strain evidence="3 4">CCMP1102</strain>
    </source>
</reference>
<keyword evidence="2" id="KW-0472">Membrane</keyword>
<protein>
    <submittedName>
        <fullName evidence="3">Uncharacterized protein</fullName>
    </submittedName>
</protein>
<dbReference type="KEGG" id="fcy:FRACYDRAFT_249049"/>
<feature type="region of interest" description="Disordered" evidence="1">
    <location>
        <begin position="123"/>
        <end position="159"/>
    </location>
</feature>
<keyword evidence="2" id="KW-0812">Transmembrane</keyword>
<dbReference type="AlphaFoldDB" id="A0A1E7ETH6"/>
<feature type="region of interest" description="Disordered" evidence="1">
    <location>
        <begin position="314"/>
        <end position="339"/>
    </location>
</feature>
<feature type="transmembrane region" description="Helical" evidence="2">
    <location>
        <begin position="367"/>
        <end position="389"/>
    </location>
</feature>
<accession>A0A1E7ETH6</accession>
<evidence type="ECO:0000313" key="3">
    <source>
        <dbReference type="EMBL" id="OEU09135.1"/>
    </source>
</evidence>
<feature type="compositionally biased region" description="Polar residues" evidence="1">
    <location>
        <begin position="329"/>
        <end position="338"/>
    </location>
</feature>
<evidence type="ECO:0000256" key="2">
    <source>
        <dbReference type="SAM" id="Phobius"/>
    </source>
</evidence>
<feature type="compositionally biased region" description="Polar residues" evidence="1">
    <location>
        <begin position="191"/>
        <end position="202"/>
    </location>
</feature>
<feature type="compositionally biased region" description="Low complexity" evidence="1">
    <location>
        <begin position="128"/>
        <end position="147"/>
    </location>
</feature>
<feature type="compositionally biased region" description="Low complexity" evidence="1">
    <location>
        <begin position="181"/>
        <end position="190"/>
    </location>
</feature>
<feature type="transmembrane region" description="Helical" evidence="2">
    <location>
        <begin position="554"/>
        <end position="582"/>
    </location>
</feature>
<feature type="region of interest" description="Disordered" evidence="1">
    <location>
        <begin position="180"/>
        <end position="228"/>
    </location>
</feature>
<dbReference type="Proteomes" id="UP000095751">
    <property type="component" value="Unassembled WGS sequence"/>
</dbReference>
<feature type="region of interest" description="Disordered" evidence="1">
    <location>
        <begin position="258"/>
        <end position="284"/>
    </location>
</feature>
<evidence type="ECO:0000256" key="1">
    <source>
        <dbReference type="SAM" id="MobiDB-lite"/>
    </source>
</evidence>
<feature type="transmembrane region" description="Helical" evidence="2">
    <location>
        <begin position="76"/>
        <end position="97"/>
    </location>
</feature>
<gene>
    <name evidence="3" type="ORF">FRACYDRAFT_249049</name>
</gene>
<sequence>MSSAGVVAAIDGTDYTIVPNLDYVASTYIAPPVFKFVGSILARIVVGKETTTDTHNSILAFVSGDRSEQVEYIEGLVGIGIFLCCLVVIWFLAILLLKWGGRDRMGCSAGYAFHDDSDTTAKQRQKSKSGGLILKSSGGSGDDSSIGAAVDDNDSIAMDEPGKREIRRLSLLKSSNNGRVSSSLKRLSSSMTFNKNKTTPATKEQRQVQSESSAAANKEKSRQVAASNVKRWSVAQNTNTSLEEYELQMTELDDIVQSQSDVSSKHNNNKSGRRTRTTSSISGWNTNKPITALYSLPKKTKTKQPNRVRVGLVMKTPDDDDDDSSASSFVNKNNSSRSKVPDKFWGQTICCSFDSKHVSRRRISTRIAFGFFAILSLICCVLLMTHMYMPLENAALTSQDVVEETAQIVNEINDVLIVLDEVAQTTVSIMATIPLLYSEICPSFSLDNFILQFGFNPEEMIQTISKEYLNYIPTVIDLLETAKDTSTTVTSVLQDVNIAVSTTNEYLWIIPLIICIIILIIFSQLALLCAVIYGERSRRNNKDDSVPPKIENCYGYFVLPLQTLVVLISWLLVILFCFGNIITTDSCSPSISTTTANMPSAATAASFNNVTSTTRDKIDLAFESITSGRGTPDDTVLAVLEQYMTIGITSGDGLIDDIAKQRLTTYITGCGSGSTGSNAIVDPLAEVIIIQGLLQESLDSVDTQTSFAYDVLGLDLIKENCGGDSGTEQVQFFFDNIQLLNIQFRNVNQAIKQAYDAVSCPRINTLYVDVVHNALCTDFATANTNGLLLLIIISFCGMILITLRSSWRTST</sequence>
<keyword evidence="2" id="KW-1133">Transmembrane helix</keyword>
<name>A0A1E7ETH6_9STRA</name>
<dbReference type="OrthoDB" id="10602498at2759"/>
<feature type="compositionally biased region" description="Basic residues" evidence="1">
    <location>
        <begin position="267"/>
        <end position="276"/>
    </location>
</feature>